<evidence type="ECO:0000313" key="6">
    <source>
        <dbReference type="Proteomes" id="UP000187280"/>
    </source>
</evidence>
<dbReference type="PANTHER" id="PTHR39576">
    <property type="entry name" value="ATTACHING AND EFFACING PROTEIN HOMOLOG-RELATED-RELATED"/>
    <property type="match status" value="1"/>
</dbReference>
<dbReference type="FunFam" id="2.60.40.10:FF:000182">
    <property type="entry name" value="Gamma intimin"/>
    <property type="match status" value="1"/>
</dbReference>
<evidence type="ECO:0000259" key="4">
    <source>
        <dbReference type="PROSITE" id="PS51127"/>
    </source>
</evidence>
<feature type="domain" description="Big-1" evidence="4">
    <location>
        <begin position="478"/>
        <end position="569"/>
    </location>
</feature>
<dbReference type="FunFam" id="2.40.160.160:FF:000001">
    <property type="entry name" value="Intimin-like inverse autotransporter SinH"/>
    <property type="match status" value="1"/>
</dbReference>
<evidence type="ECO:0000313" key="5">
    <source>
        <dbReference type="EMBL" id="SEA22814.1"/>
    </source>
</evidence>
<comment type="similarity">
    <text evidence="1">Belongs to the intimin/invasin family.</text>
</comment>
<feature type="domain" description="Big-1" evidence="4">
    <location>
        <begin position="576"/>
        <end position="667"/>
    </location>
</feature>
<dbReference type="Gene3D" id="2.60.40.1080">
    <property type="match status" value="1"/>
</dbReference>
<dbReference type="InterPro" id="IPR008964">
    <property type="entry name" value="Invasin/intimin_cell_adhesion"/>
</dbReference>
<dbReference type="AlphaFoldDB" id="A0A1H3ZHP9"/>
<dbReference type="SMART" id="SM00634">
    <property type="entry name" value="BID_1"/>
    <property type="match status" value="6"/>
</dbReference>
<dbReference type="PROSITE" id="PS51127">
    <property type="entry name" value="BIG1"/>
    <property type="match status" value="6"/>
</dbReference>
<dbReference type="PANTHER" id="PTHR39576:SF2">
    <property type="entry name" value="ATTACHING AND EFFACING PROTEIN HOMOLOG-RELATED"/>
    <property type="match status" value="1"/>
</dbReference>
<dbReference type="InterPro" id="IPR038177">
    <property type="entry name" value="IAT_beta_sf"/>
</dbReference>
<keyword evidence="6" id="KW-1185">Reference proteome</keyword>
<dbReference type="Pfam" id="PF11924">
    <property type="entry name" value="IAT_beta"/>
    <property type="match status" value="1"/>
</dbReference>
<proteinExistence type="inferred from homology"/>
<dbReference type="Gene3D" id="2.60.40.10">
    <property type="entry name" value="Immunoglobulins"/>
    <property type="match status" value="6"/>
</dbReference>
<dbReference type="Pfam" id="PF02369">
    <property type="entry name" value="Big_1"/>
    <property type="match status" value="6"/>
</dbReference>
<dbReference type="Pfam" id="PF21764">
    <property type="entry name" value="Invasin_D4"/>
    <property type="match status" value="1"/>
</dbReference>
<dbReference type="InterPro" id="IPR003344">
    <property type="entry name" value="Big_1_dom"/>
</dbReference>
<keyword evidence="2" id="KW-0677">Repeat</keyword>
<gene>
    <name evidence="5" type="ORF">SAMN02982996_01178</name>
</gene>
<dbReference type="PRINTS" id="PR01369">
    <property type="entry name" value="INTIMIN"/>
</dbReference>
<dbReference type="InterPro" id="IPR051715">
    <property type="entry name" value="Intimin-Invasin_domain"/>
</dbReference>
<evidence type="ECO:0000256" key="2">
    <source>
        <dbReference type="ARBA" id="ARBA00022737"/>
    </source>
</evidence>
<organism evidence="5 6">
    <name type="scientific">Lonsdalea quercina</name>
    <dbReference type="NCBI Taxonomy" id="71657"/>
    <lineage>
        <taxon>Bacteria</taxon>
        <taxon>Pseudomonadati</taxon>
        <taxon>Pseudomonadota</taxon>
        <taxon>Gammaproteobacteria</taxon>
        <taxon>Enterobacterales</taxon>
        <taxon>Pectobacteriaceae</taxon>
        <taxon>Lonsdalea</taxon>
    </lineage>
</organism>
<accession>A0A1H3ZHP9</accession>
<sequence length="1073" mass="112219">MLSSGYASDSARSLIVGKASAGLQQWLNGFGTARVQLNMDRHGSWSHSSGDLLVPFYDNGHALLFAQGGIRKPSDRLTTNLGWGVRTFWQNGWMYGGNVFLDNDLTGHNRRVGFGGEAWRDYLRLSANTYIGTTDWHTSRDFDGTWQEKPADGYDIRAEGWLPAYPQLGGKLVWEQYYGDQVALFNKDHLQHNPNAITAGVEYTPIPLVTLGTDHRQGKGVHDTQVTLDVSWNFGHDWRWQIDPANVQVMRTLAASRYDLVNRNNEIVLQYRKNPAQDVAHLLLTQITDNSPADGTTRNVLQVLATNRSGQPVRNAPINWLAPSTDGSVSLMSASSVTDNNGLAAVTLTSTKAQTVPVTVQSSGISASQNSHFVAISVSKIELTVTQDNAVADGSSTDTVVATLTDSNGKPATGQDITWTLPGGVTMKENASSSDSSGKATVHLSSTTAGSASISATSGSQAAEATVHFTGNNATAKIGILSVTSDGSPADGKTTNVAQVTVTDANDNALAGQTISWSADKSTVVFGQSAVTDSSGKTTVSYTDTIAESLTLTATLSNGGSATAPSLFVSDKDSARLKDLTVTTGAKASGSDTNTATVTVTDSNGNPLTNMPVMFSVSGSARLSSAAVNTDSNGQAQVTLTDTVVETVQVTAKLSTGSSQTKDSSFVADLDSAVLAVTATTGALANGSATNTATVTLKDSNGNSLSGQSVTLSTNGGAVLSSSAGTTDSNGQVVVTLTDATAETVTVTAALSNGKTATAQTTFIIFSVTALSASDTSLKADGSASSTLTATVTDSNGAVIANTPVTFSVTGSATLSAEAVITNSSGQAQVTLTDTVGEEVTVTAQARENSRDTGKTQSVTFVASSITGVSPYGTTYVFTTGQGFPQTGFANAQMYFYIDNARNDQINYTWSSDRSWVTVDNNGVATMKASTTSADSGDDSPAESERQVTITATPKSGGTPLTYTFTLLKWYRVSDRAAVERNGSNYASSACRAFGSSPTIESEADLTDGAVSVVGKLFGEWRDSSSLTHYQFYWDAETTTTWRAKQDIAFIYSTGVPGTSPQPGASYVMCRVN</sequence>
<dbReference type="SUPFAM" id="SSF49373">
    <property type="entry name" value="Invasin/intimin cell-adhesion fragments"/>
    <property type="match status" value="7"/>
</dbReference>
<evidence type="ECO:0000256" key="1">
    <source>
        <dbReference type="ARBA" id="ARBA00010116"/>
    </source>
</evidence>
<dbReference type="InterPro" id="IPR048658">
    <property type="entry name" value="Invasin_D4"/>
</dbReference>
<name>A0A1H3ZHP9_9GAMM</name>
<evidence type="ECO:0000256" key="3">
    <source>
        <dbReference type="SAM" id="MobiDB-lite"/>
    </source>
</evidence>
<feature type="domain" description="Big-1" evidence="4">
    <location>
        <begin position="281"/>
        <end position="374"/>
    </location>
</feature>
<dbReference type="EMBL" id="FNQS01000003">
    <property type="protein sequence ID" value="SEA22814.1"/>
    <property type="molecule type" value="Genomic_DNA"/>
</dbReference>
<dbReference type="GO" id="GO:0007155">
    <property type="term" value="P:cell adhesion"/>
    <property type="evidence" value="ECO:0007669"/>
    <property type="project" value="InterPro"/>
</dbReference>
<dbReference type="InterPro" id="IPR003535">
    <property type="entry name" value="Intimin/invasin_bac"/>
</dbReference>
<feature type="domain" description="Big-1" evidence="4">
    <location>
        <begin position="768"/>
        <end position="862"/>
    </location>
</feature>
<dbReference type="STRING" id="71657.SAMN02982996_01178"/>
<reference evidence="5 6" key="1">
    <citation type="submission" date="2016-10" db="EMBL/GenBank/DDBJ databases">
        <authorList>
            <person name="de Groot N.N."/>
        </authorList>
    </citation>
    <scope>NUCLEOTIDE SEQUENCE [LARGE SCALE GENOMIC DNA]</scope>
    <source>
        <strain evidence="5 6">ATCC 29281</strain>
    </source>
</reference>
<dbReference type="Proteomes" id="UP000187280">
    <property type="component" value="Unassembled WGS sequence"/>
</dbReference>
<dbReference type="InterPro" id="IPR024519">
    <property type="entry name" value="IAT_beta"/>
</dbReference>
<dbReference type="GO" id="GO:0009279">
    <property type="term" value="C:cell outer membrane"/>
    <property type="evidence" value="ECO:0007669"/>
    <property type="project" value="TreeGrafter"/>
</dbReference>
<feature type="region of interest" description="Disordered" evidence="3">
    <location>
        <begin position="423"/>
        <end position="444"/>
    </location>
</feature>
<feature type="domain" description="Big-1" evidence="4">
    <location>
        <begin position="673"/>
        <end position="764"/>
    </location>
</feature>
<feature type="compositionally biased region" description="Polar residues" evidence="3">
    <location>
        <begin position="429"/>
        <end position="439"/>
    </location>
</feature>
<dbReference type="InterPro" id="IPR013783">
    <property type="entry name" value="Ig-like_fold"/>
</dbReference>
<dbReference type="Gene3D" id="2.40.160.160">
    <property type="entry name" value="Inverse autotransporter, beta-domain"/>
    <property type="match status" value="1"/>
</dbReference>
<protein>
    <submittedName>
        <fullName evidence="5">Adhesin/invasin</fullName>
    </submittedName>
</protein>
<feature type="domain" description="Big-1" evidence="4">
    <location>
        <begin position="380"/>
        <end position="470"/>
    </location>
</feature>